<dbReference type="InterPro" id="IPR036691">
    <property type="entry name" value="Endo/exonu/phosph_ase_sf"/>
</dbReference>
<dbReference type="GO" id="GO:0004519">
    <property type="term" value="F:endonuclease activity"/>
    <property type="evidence" value="ECO:0007669"/>
    <property type="project" value="InterPro"/>
</dbReference>
<dbReference type="Proteomes" id="UP001324115">
    <property type="component" value="Unassembled WGS sequence"/>
</dbReference>
<evidence type="ECO:0000259" key="1">
    <source>
        <dbReference type="Pfam" id="PF03372"/>
    </source>
</evidence>
<dbReference type="Pfam" id="PF03372">
    <property type="entry name" value="Exo_endo_phos"/>
    <property type="match status" value="1"/>
</dbReference>
<name>A0AAN7G312_QUERU</name>
<dbReference type="PROSITE" id="PS00726">
    <property type="entry name" value="AP_NUCLEASE_F1_1"/>
    <property type="match status" value="1"/>
</dbReference>
<dbReference type="InterPro" id="IPR005135">
    <property type="entry name" value="Endo/exonuclease/phosphatase"/>
</dbReference>
<reference evidence="2 3" key="1">
    <citation type="journal article" date="2023" name="G3 (Bethesda)">
        <title>A haplotype-resolved chromosome-scale genome for Quercus rubra L. provides insights into the genetics of adaptive traits for red oak species.</title>
        <authorList>
            <person name="Kapoor B."/>
            <person name="Jenkins J."/>
            <person name="Schmutz J."/>
            <person name="Zhebentyayeva T."/>
            <person name="Kuelheim C."/>
            <person name="Coggeshall M."/>
            <person name="Heim C."/>
            <person name="Lasky J.R."/>
            <person name="Leites L."/>
            <person name="Islam-Faridi N."/>
            <person name="Romero-Severson J."/>
            <person name="DeLeo V.L."/>
            <person name="Lucas S.M."/>
            <person name="Lazic D."/>
            <person name="Gailing O."/>
            <person name="Carlson J."/>
            <person name="Staton M."/>
        </authorList>
    </citation>
    <scope>NUCLEOTIDE SEQUENCE [LARGE SCALE GENOMIC DNA]</scope>
    <source>
        <strain evidence="2">Pseudo-F2</strain>
    </source>
</reference>
<dbReference type="GO" id="GO:0003677">
    <property type="term" value="F:DNA binding"/>
    <property type="evidence" value="ECO:0007669"/>
    <property type="project" value="InterPro"/>
</dbReference>
<evidence type="ECO:0000313" key="3">
    <source>
        <dbReference type="Proteomes" id="UP001324115"/>
    </source>
</evidence>
<dbReference type="PANTHER" id="PTHR33710:SF64">
    <property type="entry name" value="ENDONUCLEASE_EXONUCLEASE_PHOSPHATASE DOMAIN-CONTAINING PROTEIN"/>
    <property type="match status" value="1"/>
</dbReference>
<accession>A0AAN7G312</accession>
<dbReference type="PANTHER" id="PTHR33710">
    <property type="entry name" value="BNAC02G09200D PROTEIN"/>
    <property type="match status" value="1"/>
</dbReference>
<protein>
    <recommendedName>
        <fullName evidence="1">Endonuclease/exonuclease/phosphatase domain-containing protein</fullName>
    </recommendedName>
</protein>
<dbReference type="SUPFAM" id="SSF56219">
    <property type="entry name" value="DNase I-like"/>
    <property type="match status" value="1"/>
</dbReference>
<proteinExistence type="predicted"/>
<dbReference type="InterPro" id="IPR020847">
    <property type="entry name" value="AP_endonuclease_F1_BS"/>
</dbReference>
<sequence>MKIISWNVRGLNEAGKRLQIRNLLRAWRPDIVCLQETKLEWITRGVVRSIWSCPYVDWLYLGSEGASGGIVLMWDRRAVEKMEEAVGRFSVSCRFKNIGDQFEWAFTGLYGPNSNKRRRKMWEELTGLISWWDVPWCLGGDFNIIRFPSERLGATTSTRAMYEFSDFISLHGLMDIPMEGGLYTWSNNSSASRIDRFLFSPLLADHFTLFAQRRLSKILSDHYPILLEGGSHRRGRTPFRFENMWLKAENFVDKVKTWWASYLFQGNPSFILAKKLAALKLDLKKWNETEFGNVTLKKQVLWNKLSDLDVREETQPLIAEEKLEQVNLRTEIEKLTLLEEISWRQKSRMLHLREGDASTKFFHRMANSNRRNNGIESLMVDGTLSSDQGMIADCITQFFMNLYSEQQVVRPFPEVLVFPRISGDNAD</sequence>
<feature type="domain" description="Endonuclease/exonuclease/phosphatase" evidence="1">
    <location>
        <begin position="4"/>
        <end position="222"/>
    </location>
</feature>
<dbReference type="GO" id="GO:0006281">
    <property type="term" value="P:DNA repair"/>
    <property type="evidence" value="ECO:0007669"/>
    <property type="project" value="InterPro"/>
</dbReference>
<dbReference type="EMBL" id="JAXUIC010000002">
    <property type="protein sequence ID" value="KAK4601651.1"/>
    <property type="molecule type" value="Genomic_DNA"/>
</dbReference>
<evidence type="ECO:0000313" key="2">
    <source>
        <dbReference type="EMBL" id="KAK4601651.1"/>
    </source>
</evidence>
<gene>
    <name evidence="2" type="ORF">RGQ29_010987</name>
</gene>
<keyword evidence="3" id="KW-1185">Reference proteome</keyword>
<dbReference type="Gene3D" id="3.60.10.10">
    <property type="entry name" value="Endonuclease/exonuclease/phosphatase"/>
    <property type="match status" value="1"/>
</dbReference>
<dbReference type="AlphaFoldDB" id="A0AAN7G312"/>
<organism evidence="2 3">
    <name type="scientific">Quercus rubra</name>
    <name type="common">Northern red oak</name>
    <name type="synonym">Quercus borealis</name>
    <dbReference type="NCBI Taxonomy" id="3512"/>
    <lineage>
        <taxon>Eukaryota</taxon>
        <taxon>Viridiplantae</taxon>
        <taxon>Streptophyta</taxon>
        <taxon>Embryophyta</taxon>
        <taxon>Tracheophyta</taxon>
        <taxon>Spermatophyta</taxon>
        <taxon>Magnoliopsida</taxon>
        <taxon>eudicotyledons</taxon>
        <taxon>Gunneridae</taxon>
        <taxon>Pentapetalae</taxon>
        <taxon>rosids</taxon>
        <taxon>fabids</taxon>
        <taxon>Fagales</taxon>
        <taxon>Fagaceae</taxon>
        <taxon>Quercus</taxon>
    </lineage>
</organism>
<comment type="caution">
    <text evidence="2">The sequence shown here is derived from an EMBL/GenBank/DDBJ whole genome shotgun (WGS) entry which is preliminary data.</text>
</comment>